<dbReference type="Pfam" id="PF13569">
    <property type="entry name" value="DUF4132"/>
    <property type="match status" value="1"/>
</dbReference>
<accession>A0A8J3NK94</accession>
<keyword evidence="4" id="KW-1185">Reference proteome</keyword>
<dbReference type="RefSeq" id="WP_239126050.1">
    <property type="nucleotide sequence ID" value="NZ_BONF01000034.1"/>
</dbReference>
<feature type="domain" description="DUF7737" evidence="2">
    <location>
        <begin position="721"/>
        <end position="825"/>
    </location>
</feature>
<dbReference type="AlphaFoldDB" id="A0A8J3NK94"/>
<protein>
    <recommendedName>
        <fullName evidence="5">DUF4132 domain-containing protein</fullName>
    </recommendedName>
</protein>
<sequence>MAPTAQHPQQVAELKRRLTSGDSVAVMEQLVVLAEASHGAWGFGGPSVKDVLHPLPGPRKQELLGQLLDQARTARGAAGADHLFELAEWLVRRLSLPDPGDAIALVLEVEGQRWMCHDPSLVSTAWGLLDLGRELPADFLAMMRRTVTGSYRPKEFPALLAKVPAQPLLNLGEAWSDRVLADVAELGQPWYDLVAHAATATSTKITKAFEARGRALLDAVGMDKAAVVLTGWLSLVGRPRTRPVVRRHYDSDVNELFDPVNATVLRGLIWLAGLLPPQPDLARLLGAIVDTSLRKAAGVGPRSPKIANTAVHTLARVDSDDALAQIARLAARVTFKGTLKELNTALDTRAAALGLSRAEVEELAVPTYGLTEVGLRVDHFGDVRAETTVGADGVRTTWFAANGHPVKAAPAAVRRDHADELRELKAAGKDIDKMVTAQSERLDRQFLAQRTWTYPAWRARYLDHPLLGTLARRLIWLVGEQAVAWSDGGLTTVDGTAVTPGDGAEVRLWHPIGRPVEEVLAWRERLERDLVVQPFKQAHREVYLLTAAEENTRTYSNRYAAHVLRQHQFHALAAIRGWRNRLRLMVDDEYPPATRELPEWGLRAEFWVEGLGQEYGDDTTESGAYLRLATDQVRFYAADAPEHSAHAGGGGYHLGWRGRPGDGIPLEQVPPLVFSEVMRDVDLFVGVASVGNDPTWQDGGPDGRFADYWASYSFGELTATAQTRRDLLRRLVPRLAIADRATVEDRFLVVRGDLRTYRIHLGSGNILMSPNDQYLCIVPNQRADSGSGGVFLPFEGDRVLAVILSKAMLLARDTAITDPTITHQLRR</sequence>
<gene>
    <name evidence="3" type="ORF">Cba03nite_55390</name>
</gene>
<evidence type="ECO:0000259" key="2">
    <source>
        <dbReference type="Pfam" id="PF24879"/>
    </source>
</evidence>
<dbReference type="EMBL" id="BONF01000034">
    <property type="protein sequence ID" value="GIF84190.1"/>
    <property type="molecule type" value="Genomic_DNA"/>
</dbReference>
<comment type="caution">
    <text evidence="3">The sequence shown here is derived from an EMBL/GenBank/DDBJ whole genome shotgun (WGS) entry which is preliminary data.</text>
</comment>
<evidence type="ECO:0000313" key="4">
    <source>
        <dbReference type="Proteomes" id="UP000601223"/>
    </source>
</evidence>
<evidence type="ECO:0008006" key="5">
    <source>
        <dbReference type="Google" id="ProtNLM"/>
    </source>
</evidence>
<name>A0A8J3NK94_9ACTN</name>
<evidence type="ECO:0000259" key="1">
    <source>
        <dbReference type="Pfam" id="PF13569"/>
    </source>
</evidence>
<dbReference type="Proteomes" id="UP000601223">
    <property type="component" value="Unassembled WGS sequence"/>
</dbReference>
<dbReference type="InterPro" id="IPR025406">
    <property type="entry name" value="DUF4132"/>
</dbReference>
<reference evidence="3 4" key="1">
    <citation type="submission" date="2021-01" db="EMBL/GenBank/DDBJ databases">
        <title>Whole genome shotgun sequence of Catellatospora bangladeshensis NBRC 107357.</title>
        <authorList>
            <person name="Komaki H."/>
            <person name="Tamura T."/>
        </authorList>
    </citation>
    <scope>NUCLEOTIDE SEQUENCE [LARGE SCALE GENOMIC DNA]</scope>
    <source>
        <strain evidence="3 4">NBRC 107357</strain>
    </source>
</reference>
<dbReference type="Pfam" id="PF24879">
    <property type="entry name" value="DUF7737"/>
    <property type="match status" value="1"/>
</dbReference>
<feature type="domain" description="DUF4132" evidence="1">
    <location>
        <begin position="403"/>
        <end position="578"/>
    </location>
</feature>
<organism evidence="3 4">
    <name type="scientific">Catellatospora bangladeshensis</name>
    <dbReference type="NCBI Taxonomy" id="310355"/>
    <lineage>
        <taxon>Bacteria</taxon>
        <taxon>Bacillati</taxon>
        <taxon>Actinomycetota</taxon>
        <taxon>Actinomycetes</taxon>
        <taxon>Micromonosporales</taxon>
        <taxon>Micromonosporaceae</taxon>
        <taxon>Catellatospora</taxon>
    </lineage>
</organism>
<dbReference type="InterPro" id="IPR056639">
    <property type="entry name" value="DUF7737"/>
</dbReference>
<proteinExistence type="predicted"/>
<evidence type="ECO:0000313" key="3">
    <source>
        <dbReference type="EMBL" id="GIF84190.1"/>
    </source>
</evidence>